<protein>
    <recommendedName>
        <fullName evidence="11">C2H2-type domain-containing protein</fullName>
    </recommendedName>
</protein>
<dbReference type="AlphaFoldDB" id="A0AAV2SN34"/>
<dbReference type="InterPro" id="IPR013087">
    <property type="entry name" value="Znf_C2H2_type"/>
</dbReference>
<evidence type="ECO:0000256" key="6">
    <source>
        <dbReference type="ARBA" id="ARBA00023015"/>
    </source>
</evidence>
<sequence length="113" mass="13425">GEKPYQCIYCDKSFIHKSNLKRHTRIHTGENPCQRSQSDKFQKEIQILERGQKHHSYTEKVKEMDTKIKDTYNLSESKVKVKEELSDIKTRVTNDLSEIKIEIKEEQIDMHGF</sequence>
<proteinExistence type="inferred from homology"/>
<accession>A0AAV2SN34</accession>
<feature type="non-terminal residue" evidence="12">
    <location>
        <position position="113"/>
    </location>
</feature>
<evidence type="ECO:0000256" key="5">
    <source>
        <dbReference type="ARBA" id="ARBA00022833"/>
    </source>
</evidence>
<keyword evidence="13" id="KW-1185">Reference proteome</keyword>
<dbReference type="PANTHER" id="PTHR24399">
    <property type="entry name" value="ZINC FINGER AND BTB DOMAIN-CONTAINING"/>
    <property type="match status" value="1"/>
</dbReference>
<comment type="subcellular location">
    <subcellularLocation>
        <location evidence="1">Nucleus</location>
    </subcellularLocation>
</comment>
<evidence type="ECO:0000259" key="11">
    <source>
        <dbReference type="PROSITE" id="PS50157"/>
    </source>
</evidence>
<evidence type="ECO:0000313" key="13">
    <source>
        <dbReference type="Proteomes" id="UP001497623"/>
    </source>
</evidence>
<dbReference type="PROSITE" id="PS50157">
    <property type="entry name" value="ZINC_FINGER_C2H2_2"/>
    <property type="match status" value="1"/>
</dbReference>
<dbReference type="SMART" id="SM00355">
    <property type="entry name" value="ZnF_C2H2"/>
    <property type="match status" value="1"/>
</dbReference>
<comment type="caution">
    <text evidence="12">The sequence shown here is derived from an EMBL/GenBank/DDBJ whole genome shotgun (WGS) entry which is preliminary data.</text>
</comment>
<evidence type="ECO:0000256" key="4">
    <source>
        <dbReference type="ARBA" id="ARBA00022737"/>
    </source>
</evidence>
<dbReference type="PANTHER" id="PTHR24399:SF23">
    <property type="entry name" value="C2H2-TYPE DOMAIN-CONTAINING PROTEIN"/>
    <property type="match status" value="1"/>
</dbReference>
<dbReference type="FunFam" id="3.30.160.60:FF:000992">
    <property type="entry name" value="Zinc finger protein 320"/>
    <property type="match status" value="1"/>
</dbReference>
<dbReference type="GO" id="GO:0005654">
    <property type="term" value="C:nucleoplasm"/>
    <property type="evidence" value="ECO:0007669"/>
    <property type="project" value="TreeGrafter"/>
</dbReference>
<dbReference type="Proteomes" id="UP001497623">
    <property type="component" value="Unassembled WGS sequence"/>
</dbReference>
<keyword evidence="10" id="KW-0863">Zinc-finger</keyword>
<reference evidence="12 13" key="1">
    <citation type="submission" date="2024-05" db="EMBL/GenBank/DDBJ databases">
        <authorList>
            <person name="Wallberg A."/>
        </authorList>
    </citation>
    <scope>NUCLEOTIDE SEQUENCE [LARGE SCALE GENOMIC DNA]</scope>
</reference>
<dbReference type="GO" id="GO:0000978">
    <property type="term" value="F:RNA polymerase II cis-regulatory region sequence-specific DNA binding"/>
    <property type="evidence" value="ECO:0007669"/>
    <property type="project" value="TreeGrafter"/>
</dbReference>
<evidence type="ECO:0000256" key="8">
    <source>
        <dbReference type="ARBA" id="ARBA00023163"/>
    </source>
</evidence>
<feature type="domain" description="C2H2-type" evidence="11">
    <location>
        <begin position="5"/>
        <end position="32"/>
    </location>
</feature>
<keyword evidence="5" id="KW-0862">Zinc</keyword>
<feature type="non-terminal residue" evidence="12">
    <location>
        <position position="1"/>
    </location>
</feature>
<keyword evidence="9" id="KW-0539">Nucleus</keyword>
<dbReference type="EMBL" id="CAXKWB010080288">
    <property type="protein sequence ID" value="CAL4204573.1"/>
    <property type="molecule type" value="Genomic_DNA"/>
</dbReference>
<evidence type="ECO:0000256" key="3">
    <source>
        <dbReference type="ARBA" id="ARBA00022723"/>
    </source>
</evidence>
<dbReference type="InterPro" id="IPR036236">
    <property type="entry name" value="Znf_C2H2_sf"/>
</dbReference>
<evidence type="ECO:0000256" key="9">
    <source>
        <dbReference type="ARBA" id="ARBA00023242"/>
    </source>
</evidence>
<evidence type="ECO:0000313" key="12">
    <source>
        <dbReference type="EMBL" id="CAL4204573.1"/>
    </source>
</evidence>
<keyword evidence="7" id="KW-0238">DNA-binding</keyword>
<evidence type="ECO:0000256" key="10">
    <source>
        <dbReference type="PROSITE-ProRule" id="PRU00042"/>
    </source>
</evidence>
<evidence type="ECO:0000256" key="7">
    <source>
        <dbReference type="ARBA" id="ARBA00023125"/>
    </source>
</evidence>
<dbReference type="PROSITE" id="PS00028">
    <property type="entry name" value="ZINC_FINGER_C2H2_1"/>
    <property type="match status" value="1"/>
</dbReference>
<gene>
    <name evidence="12" type="ORF">MNOR_LOCUS37864</name>
</gene>
<keyword evidence="3" id="KW-0479">Metal-binding</keyword>
<keyword evidence="8" id="KW-0804">Transcription</keyword>
<dbReference type="GO" id="GO:0001227">
    <property type="term" value="F:DNA-binding transcription repressor activity, RNA polymerase II-specific"/>
    <property type="evidence" value="ECO:0007669"/>
    <property type="project" value="TreeGrafter"/>
</dbReference>
<dbReference type="Pfam" id="PF00096">
    <property type="entry name" value="zf-C2H2"/>
    <property type="match status" value="1"/>
</dbReference>
<comment type="similarity">
    <text evidence="2">Belongs to the krueppel C2H2-type zinc-finger protein family.</text>
</comment>
<keyword evidence="4" id="KW-0677">Repeat</keyword>
<organism evidence="12 13">
    <name type="scientific">Meganyctiphanes norvegica</name>
    <name type="common">Northern krill</name>
    <name type="synonym">Thysanopoda norvegica</name>
    <dbReference type="NCBI Taxonomy" id="48144"/>
    <lineage>
        <taxon>Eukaryota</taxon>
        <taxon>Metazoa</taxon>
        <taxon>Ecdysozoa</taxon>
        <taxon>Arthropoda</taxon>
        <taxon>Crustacea</taxon>
        <taxon>Multicrustacea</taxon>
        <taxon>Malacostraca</taxon>
        <taxon>Eumalacostraca</taxon>
        <taxon>Eucarida</taxon>
        <taxon>Euphausiacea</taxon>
        <taxon>Euphausiidae</taxon>
        <taxon>Meganyctiphanes</taxon>
    </lineage>
</organism>
<evidence type="ECO:0000256" key="1">
    <source>
        <dbReference type="ARBA" id="ARBA00004123"/>
    </source>
</evidence>
<dbReference type="GO" id="GO:0008270">
    <property type="term" value="F:zinc ion binding"/>
    <property type="evidence" value="ECO:0007669"/>
    <property type="project" value="UniProtKB-KW"/>
</dbReference>
<evidence type="ECO:0000256" key="2">
    <source>
        <dbReference type="ARBA" id="ARBA00006991"/>
    </source>
</evidence>
<dbReference type="Gene3D" id="3.30.160.60">
    <property type="entry name" value="Classic Zinc Finger"/>
    <property type="match status" value="1"/>
</dbReference>
<name>A0AAV2SN34_MEGNR</name>
<keyword evidence="6" id="KW-0805">Transcription regulation</keyword>
<dbReference type="SUPFAM" id="SSF57667">
    <property type="entry name" value="beta-beta-alpha zinc fingers"/>
    <property type="match status" value="1"/>
</dbReference>